<evidence type="ECO:0000256" key="2">
    <source>
        <dbReference type="ARBA" id="ARBA00022448"/>
    </source>
</evidence>
<gene>
    <name evidence="7" type="ORF">Q5H92_10375</name>
</gene>
<dbReference type="InterPro" id="IPR050763">
    <property type="entry name" value="ABC_transporter_ATP-binding"/>
</dbReference>
<keyword evidence="4" id="KW-0547">Nucleotide-binding</keyword>
<dbReference type="InterPro" id="IPR027417">
    <property type="entry name" value="P-loop_NTPase"/>
</dbReference>
<dbReference type="InterPro" id="IPR003439">
    <property type="entry name" value="ABC_transporter-like_ATP-bd"/>
</dbReference>
<protein>
    <submittedName>
        <fullName evidence="7">ATP-binding cassette domain-containing protein</fullName>
    </submittedName>
</protein>
<dbReference type="Pfam" id="PF13732">
    <property type="entry name" value="DrrA1-3_C"/>
    <property type="match status" value="1"/>
</dbReference>
<evidence type="ECO:0000256" key="1">
    <source>
        <dbReference type="ARBA" id="ARBA00005417"/>
    </source>
</evidence>
<dbReference type="RefSeq" id="WP_305011443.1">
    <property type="nucleotide sequence ID" value="NZ_JAUQSX010000004.1"/>
</dbReference>
<dbReference type="PROSITE" id="PS00211">
    <property type="entry name" value="ABC_TRANSPORTER_1"/>
    <property type="match status" value="1"/>
</dbReference>
<keyword evidence="3" id="KW-0536">Nodulation</keyword>
<dbReference type="InterPro" id="IPR017871">
    <property type="entry name" value="ABC_transporter-like_CS"/>
</dbReference>
<sequence length="312" mass="35295">MKPILEAIDVRKAYANHVALSGVSLEIPEGSIFGLLGPNGAGKTSLIRIITQITGADEGEIRFRGERLNPGHIAEIGYLPEERGLYKKMKVGEQLLYLAQLRGLSRSDATARIKSWLNRFEIKEWAGKNVEDLSKGMQQKVQFIATVLHDPKLIILDEPFSGFDPINANLIKDEILELRKQGATIIFSTHRMESVEEMCDNIALINRSRKVLDGPIGLIRDQFKTNTYEVEGKGKLILVHPDFEVVEQKERENGHFYARVQLHAGVRPNDLLRYLIGAVEVEAFREKIPSINEIFIRRVRETMPETLVEETA</sequence>
<comment type="caution">
    <text evidence="7">The sequence shown here is derived from an EMBL/GenBank/DDBJ whole genome shotgun (WGS) entry which is preliminary data.</text>
</comment>
<organism evidence="7 8">
    <name type="scientific">Hymenobacter mellowenesis</name>
    <dbReference type="NCBI Taxonomy" id="3063995"/>
    <lineage>
        <taxon>Bacteria</taxon>
        <taxon>Pseudomonadati</taxon>
        <taxon>Bacteroidota</taxon>
        <taxon>Cytophagia</taxon>
        <taxon>Cytophagales</taxon>
        <taxon>Hymenobacteraceae</taxon>
        <taxon>Hymenobacter</taxon>
    </lineage>
</organism>
<evidence type="ECO:0000313" key="7">
    <source>
        <dbReference type="EMBL" id="MDO7846763.1"/>
    </source>
</evidence>
<evidence type="ECO:0000256" key="3">
    <source>
        <dbReference type="ARBA" id="ARBA00022458"/>
    </source>
</evidence>
<name>A0ABT9AA98_9BACT</name>
<dbReference type="SMART" id="SM00382">
    <property type="entry name" value="AAA"/>
    <property type="match status" value="1"/>
</dbReference>
<dbReference type="PROSITE" id="PS50893">
    <property type="entry name" value="ABC_TRANSPORTER_2"/>
    <property type="match status" value="1"/>
</dbReference>
<dbReference type="EMBL" id="JAUQSX010000004">
    <property type="protein sequence ID" value="MDO7846763.1"/>
    <property type="molecule type" value="Genomic_DNA"/>
</dbReference>
<dbReference type="Gene3D" id="3.40.50.300">
    <property type="entry name" value="P-loop containing nucleotide triphosphate hydrolases"/>
    <property type="match status" value="1"/>
</dbReference>
<dbReference type="InterPro" id="IPR025302">
    <property type="entry name" value="DrrA1/2-like_C"/>
</dbReference>
<evidence type="ECO:0000256" key="5">
    <source>
        <dbReference type="ARBA" id="ARBA00022840"/>
    </source>
</evidence>
<dbReference type="PANTHER" id="PTHR42711">
    <property type="entry name" value="ABC TRANSPORTER ATP-BINDING PROTEIN"/>
    <property type="match status" value="1"/>
</dbReference>
<accession>A0ABT9AA98</accession>
<evidence type="ECO:0000256" key="4">
    <source>
        <dbReference type="ARBA" id="ARBA00022741"/>
    </source>
</evidence>
<dbReference type="PANTHER" id="PTHR42711:SF5">
    <property type="entry name" value="ABC TRANSPORTER ATP-BINDING PROTEIN NATA"/>
    <property type="match status" value="1"/>
</dbReference>
<dbReference type="Pfam" id="PF00005">
    <property type="entry name" value="ABC_tran"/>
    <property type="match status" value="1"/>
</dbReference>
<proteinExistence type="inferred from homology"/>
<reference evidence="7" key="1">
    <citation type="submission" date="2023-07" db="EMBL/GenBank/DDBJ databases">
        <authorList>
            <person name="Kim M.K."/>
        </authorList>
    </citation>
    <scope>NUCLEOTIDE SEQUENCE</scope>
    <source>
        <strain evidence="7">M29</strain>
    </source>
</reference>
<evidence type="ECO:0000313" key="8">
    <source>
        <dbReference type="Proteomes" id="UP001167796"/>
    </source>
</evidence>
<evidence type="ECO:0000259" key="6">
    <source>
        <dbReference type="PROSITE" id="PS50893"/>
    </source>
</evidence>
<dbReference type="SUPFAM" id="SSF52540">
    <property type="entry name" value="P-loop containing nucleoside triphosphate hydrolases"/>
    <property type="match status" value="1"/>
</dbReference>
<keyword evidence="5 7" id="KW-0067">ATP-binding</keyword>
<feature type="domain" description="ABC transporter" evidence="6">
    <location>
        <begin position="5"/>
        <end position="232"/>
    </location>
</feature>
<dbReference type="InterPro" id="IPR003593">
    <property type="entry name" value="AAA+_ATPase"/>
</dbReference>
<keyword evidence="2" id="KW-0813">Transport</keyword>
<keyword evidence="8" id="KW-1185">Reference proteome</keyword>
<dbReference type="GO" id="GO:0005524">
    <property type="term" value="F:ATP binding"/>
    <property type="evidence" value="ECO:0007669"/>
    <property type="project" value="UniProtKB-KW"/>
</dbReference>
<dbReference type="Proteomes" id="UP001167796">
    <property type="component" value="Unassembled WGS sequence"/>
</dbReference>
<comment type="similarity">
    <text evidence="1">Belongs to the ABC transporter superfamily.</text>
</comment>